<dbReference type="InterPro" id="IPR045853">
    <property type="entry name" value="Pep_chain_release_fac_I_sf"/>
</dbReference>
<name>A0A8E0RME9_9TREM</name>
<evidence type="ECO:0000256" key="2">
    <source>
        <dbReference type="ARBA" id="ARBA00022481"/>
    </source>
</evidence>
<dbReference type="SMART" id="SM00937">
    <property type="entry name" value="PCRF"/>
    <property type="match status" value="1"/>
</dbReference>
<proteinExistence type="inferred from homology"/>
<comment type="similarity">
    <text evidence="1">Belongs to the prokaryotic/mitochondrial release factor family.</text>
</comment>
<dbReference type="SUPFAM" id="SSF75620">
    <property type="entry name" value="Release factor"/>
    <property type="match status" value="1"/>
</dbReference>
<sequence length="353" mass="39676">MLIQADQDMDRMVSEVLNGGADASDEEELADLVRVEREQKAAHRCALERKLHKLMVPVDESDLSSGVLLELVAGAGGREAGLFARELLDMYRALAVARGWRFHIVQEALMAGDESPTPGISDSPISKVAVEIVGNAVDESTDCYSDPVSDCRTVGAFGQLRLEAGVHRVQRVPVTSKLNKIHTSTVAVSVLPLTEEIRIELNENELKWEYYRSSGAGGQHVNRTDSAVRLTHLPTGIVVTCQRERNQHVNKRLAYEALVEKLHDMQYESQSNTIDSIRRAHFGHLDRSEKIRTYNFPQDRITDHRIGRTWNGIARFMKQTIGLAEAIQALYEKEQISRLRQILTNYDKSINHL</sequence>
<dbReference type="InterPro" id="IPR000352">
    <property type="entry name" value="Pep_chain_release_fac_I"/>
</dbReference>
<dbReference type="Pfam" id="PF00472">
    <property type="entry name" value="RF-1"/>
    <property type="match status" value="1"/>
</dbReference>
<dbReference type="PANTHER" id="PTHR43804:SF7">
    <property type="entry name" value="LD18447P"/>
    <property type="match status" value="1"/>
</dbReference>
<dbReference type="Gene3D" id="3.30.70.1660">
    <property type="match status" value="1"/>
</dbReference>
<organism evidence="5 6">
    <name type="scientific">Fasciolopsis buskii</name>
    <dbReference type="NCBI Taxonomy" id="27845"/>
    <lineage>
        <taxon>Eukaryota</taxon>
        <taxon>Metazoa</taxon>
        <taxon>Spiralia</taxon>
        <taxon>Lophotrochozoa</taxon>
        <taxon>Platyhelminthes</taxon>
        <taxon>Trematoda</taxon>
        <taxon>Digenea</taxon>
        <taxon>Plagiorchiida</taxon>
        <taxon>Echinostomata</taxon>
        <taxon>Echinostomatoidea</taxon>
        <taxon>Fasciolidae</taxon>
        <taxon>Fasciolopsis</taxon>
    </lineage>
</organism>
<evidence type="ECO:0000313" key="5">
    <source>
        <dbReference type="EMBL" id="KAA0184128.1"/>
    </source>
</evidence>
<dbReference type="GO" id="GO:0005737">
    <property type="term" value="C:cytoplasm"/>
    <property type="evidence" value="ECO:0007669"/>
    <property type="project" value="UniProtKB-ARBA"/>
</dbReference>
<keyword evidence="2" id="KW-0488">Methylation</keyword>
<comment type="caution">
    <text evidence="5">The sequence shown here is derived from an EMBL/GenBank/DDBJ whole genome shotgun (WGS) entry which is preliminary data.</text>
</comment>
<evidence type="ECO:0000256" key="1">
    <source>
        <dbReference type="ARBA" id="ARBA00010835"/>
    </source>
</evidence>
<dbReference type="Gene3D" id="3.30.160.20">
    <property type="match status" value="1"/>
</dbReference>
<dbReference type="PANTHER" id="PTHR43804">
    <property type="entry name" value="LD18447P"/>
    <property type="match status" value="1"/>
</dbReference>
<evidence type="ECO:0000259" key="4">
    <source>
        <dbReference type="PROSITE" id="PS00745"/>
    </source>
</evidence>
<dbReference type="GO" id="GO:0003747">
    <property type="term" value="F:translation release factor activity"/>
    <property type="evidence" value="ECO:0007669"/>
    <property type="project" value="InterPro"/>
</dbReference>
<accession>A0A8E0RME9</accession>
<dbReference type="InterPro" id="IPR005139">
    <property type="entry name" value="PCRF"/>
</dbReference>
<dbReference type="AlphaFoldDB" id="A0A8E0RME9"/>
<feature type="domain" description="Prokaryotic-type class I peptide chain release factors" evidence="4">
    <location>
        <begin position="212"/>
        <end position="228"/>
    </location>
</feature>
<dbReference type="Proteomes" id="UP000728185">
    <property type="component" value="Unassembled WGS sequence"/>
</dbReference>
<evidence type="ECO:0000313" key="6">
    <source>
        <dbReference type="Proteomes" id="UP000728185"/>
    </source>
</evidence>
<dbReference type="EMBL" id="LUCM01011331">
    <property type="protein sequence ID" value="KAA0184128.1"/>
    <property type="molecule type" value="Genomic_DNA"/>
</dbReference>
<reference evidence="5" key="1">
    <citation type="submission" date="2019-05" db="EMBL/GenBank/DDBJ databases">
        <title>Annotation for the trematode Fasciolopsis buski.</title>
        <authorList>
            <person name="Choi Y.-J."/>
        </authorList>
    </citation>
    <scope>NUCLEOTIDE SEQUENCE</scope>
    <source>
        <strain evidence="5">HT</strain>
        <tissue evidence="5">Whole worm</tissue>
    </source>
</reference>
<dbReference type="FunFam" id="3.30.160.20:FF:000004">
    <property type="entry name" value="Peptide chain release factor 1"/>
    <property type="match status" value="1"/>
</dbReference>
<dbReference type="Pfam" id="PF03462">
    <property type="entry name" value="PCRF"/>
    <property type="match status" value="1"/>
</dbReference>
<dbReference type="InterPro" id="IPR050057">
    <property type="entry name" value="Prokaryotic/Mito_RF"/>
</dbReference>
<keyword evidence="6" id="KW-1185">Reference proteome</keyword>
<gene>
    <name evidence="5" type="ORF">FBUS_07862</name>
</gene>
<evidence type="ECO:0000256" key="3">
    <source>
        <dbReference type="ARBA" id="ARBA00022917"/>
    </source>
</evidence>
<dbReference type="PROSITE" id="PS00745">
    <property type="entry name" value="RF_PROK_I"/>
    <property type="match status" value="1"/>
</dbReference>
<dbReference type="OrthoDB" id="2019491at2759"/>
<keyword evidence="3" id="KW-0648">Protein biosynthesis</keyword>
<protein>
    <submittedName>
        <fullName evidence="5">Peptide chain release factor 1</fullName>
    </submittedName>
</protein>